<dbReference type="RefSeq" id="WP_210088302.1">
    <property type="nucleotide sequence ID" value="NZ_JAGGKG010000004.1"/>
</dbReference>
<evidence type="ECO:0000256" key="2">
    <source>
        <dbReference type="ARBA" id="ARBA00022723"/>
    </source>
</evidence>
<keyword evidence="7" id="KW-1185">Reference proteome</keyword>
<comment type="cofactor">
    <cofactor evidence="1">
        <name>Mg(2+)</name>
        <dbReference type="ChEBI" id="CHEBI:18420"/>
    </cofactor>
</comment>
<keyword evidence="4" id="KW-0460">Magnesium</keyword>
<dbReference type="InterPro" id="IPR006879">
    <property type="entry name" value="YdjC-like"/>
</dbReference>
<keyword evidence="5" id="KW-0119">Carbohydrate metabolism</keyword>
<protein>
    <submittedName>
        <fullName evidence="6">Glycoside hydrolase/deacetylase ChbG (UPF0249 family)</fullName>
    </submittedName>
</protein>
<dbReference type="Pfam" id="PF04794">
    <property type="entry name" value="YdjC"/>
    <property type="match status" value="1"/>
</dbReference>
<dbReference type="Gene3D" id="3.20.20.370">
    <property type="entry name" value="Glycoside hydrolase/deacetylase"/>
    <property type="match status" value="1"/>
</dbReference>
<dbReference type="Proteomes" id="UP001519272">
    <property type="component" value="Unassembled WGS sequence"/>
</dbReference>
<keyword evidence="3 6" id="KW-0378">Hydrolase</keyword>
<evidence type="ECO:0000313" key="6">
    <source>
        <dbReference type="EMBL" id="MBP1904630.1"/>
    </source>
</evidence>
<dbReference type="PANTHER" id="PTHR31609">
    <property type="entry name" value="YDJC DEACETYLASE FAMILY MEMBER"/>
    <property type="match status" value="1"/>
</dbReference>
<comment type="caution">
    <text evidence="6">The sequence shown here is derived from an EMBL/GenBank/DDBJ whole genome shotgun (WGS) entry which is preliminary data.</text>
</comment>
<keyword evidence="2" id="KW-0479">Metal-binding</keyword>
<dbReference type="GO" id="GO:0016787">
    <property type="term" value="F:hydrolase activity"/>
    <property type="evidence" value="ECO:0007669"/>
    <property type="project" value="UniProtKB-KW"/>
</dbReference>
<name>A0ABS4FPZ0_9BACL</name>
<dbReference type="EMBL" id="JAGGKG010000004">
    <property type="protein sequence ID" value="MBP1904630.1"/>
    <property type="molecule type" value="Genomic_DNA"/>
</dbReference>
<reference evidence="6 7" key="1">
    <citation type="submission" date="2021-03" db="EMBL/GenBank/DDBJ databases">
        <title>Genomic Encyclopedia of Type Strains, Phase IV (KMG-IV): sequencing the most valuable type-strain genomes for metagenomic binning, comparative biology and taxonomic classification.</title>
        <authorList>
            <person name="Goeker M."/>
        </authorList>
    </citation>
    <scope>NUCLEOTIDE SEQUENCE [LARGE SCALE GENOMIC DNA]</scope>
    <source>
        <strain evidence="6 7">DSM 14349</strain>
    </source>
</reference>
<evidence type="ECO:0000256" key="4">
    <source>
        <dbReference type="ARBA" id="ARBA00022842"/>
    </source>
</evidence>
<gene>
    <name evidence="6" type="ORF">J2Z32_001253</name>
</gene>
<dbReference type="CDD" id="cd10805">
    <property type="entry name" value="YdjC_like_1"/>
    <property type="match status" value="1"/>
</dbReference>
<proteinExistence type="predicted"/>
<organism evidence="6 7">
    <name type="scientific">Paenibacillus turicensis</name>
    <dbReference type="NCBI Taxonomy" id="160487"/>
    <lineage>
        <taxon>Bacteria</taxon>
        <taxon>Bacillati</taxon>
        <taxon>Bacillota</taxon>
        <taxon>Bacilli</taxon>
        <taxon>Bacillales</taxon>
        <taxon>Paenibacillaceae</taxon>
        <taxon>Paenibacillus</taxon>
    </lineage>
</organism>
<evidence type="ECO:0000256" key="1">
    <source>
        <dbReference type="ARBA" id="ARBA00001946"/>
    </source>
</evidence>
<sequence length="252" mass="28248">MQKLLIRADDLGYSEGVNYGIAKSVIDGLIGSVGIMTNMPAIEHGLNLLEGTEVCLGQHTNICIGKPLTDPSLIPSITNENGEFKSSKEYREAKEDFVVLEEVILEIEAQYERFIELTGHQPSYFEGHAIASDNFFKGLELVAQKYNLKYSPYSLGGVIPINGKQVEINMEAMKPNYDPFEALKLFVEQSNTINTNDNYLMFVCHPGYLDGYILKNSSLTIPRALEVDMLCDPTTLQWLQEKGVELITYHDL</sequence>
<dbReference type="InterPro" id="IPR011330">
    <property type="entry name" value="Glyco_hydro/deAcase_b/a-brl"/>
</dbReference>
<accession>A0ABS4FPZ0</accession>
<evidence type="ECO:0000256" key="5">
    <source>
        <dbReference type="ARBA" id="ARBA00023277"/>
    </source>
</evidence>
<dbReference type="PANTHER" id="PTHR31609:SF1">
    <property type="entry name" value="CARBOHYDRATE DEACETYLASE"/>
    <property type="match status" value="1"/>
</dbReference>
<evidence type="ECO:0000313" key="7">
    <source>
        <dbReference type="Proteomes" id="UP001519272"/>
    </source>
</evidence>
<evidence type="ECO:0000256" key="3">
    <source>
        <dbReference type="ARBA" id="ARBA00022801"/>
    </source>
</evidence>
<dbReference type="SUPFAM" id="SSF88713">
    <property type="entry name" value="Glycoside hydrolase/deacetylase"/>
    <property type="match status" value="1"/>
</dbReference>